<dbReference type="Proteomes" id="UP000449547">
    <property type="component" value="Unassembled WGS sequence"/>
</dbReference>
<dbReference type="Gene3D" id="3.40.50.12780">
    <property type="entry name" value="N-terminal domain of ligase-like"/>
    <property type="match status" value="1"/>
</dbReference>
<feature type="domain" description="AMP-dependent synthetase/ligase" evidence="3">
    <location>
        <begin position="174"/>
        <end position="555"/>
    </location>
</feature>
<evidence type="ECO:0000256" key="2">
    <source>
        <dbReference type="ARBA" id="ARBA00022840"/>
    </source>
</evidence>
<keyword evidence="2" id="KW-0067">ATP-binding</keyword>
<dbReference type="AlphaFoldDB" id="A0A642UZX5"/>
<dbReference type="GO" id="GO:0016020">
    <property type="term" value="C:membrane"/>
    <property type="evidence" value="ECO:0007669"/>
    <property type="project" value="TreeGrafter"/>
</dbReference>
<dbReference type="EMBL" id="SWFT01000004">
    <property type="protein sequence ID" value="KAA8908714.1"/>
    <property type="molecule type" value="Genomic_DNA"/>
</dbReference>
<evidence type="ECO:0000256" key="1">
    <source>
        <dbReference type="ARBA" id="ARBA00022741"/>
    </source>
</evidence>
<dbReference type="PANTHER" id="PTHR43272">
    <property type="entry name" value="LONG-CHAIN-FATTY-ACID--COA LIGASE"/>
    <property type="match status" value="1"/>
</dbReference>
<protein>
    <recommendedName>
        <fullName evidence="3">AMP-dependent synthetase/ligase domain-containing protein</fullName>
    </recommendedName>
</protein>
<dbReference type="OMA" id="YLEPISF"/>
<sequence>MALPSLAGKQNYAADDSPYVLTNPNNVPLEKLFADNFPLPEKWQDVSIPVPGTAKPGYSPVFRNKAFPNGLKEGVLPEIATYHDIFEVAVKSYQNEPAIAKRAYDPVTKVNGDYHAKTYAEINKEKNDLGSGVLFLLKNNPYLDASRFASHQKILDHEKIYRSFNQDNISFVLTLYAPNCEEWVVTDLMCSSFSITNTALYDTLGPETSEYILSTTESPVVIASKQHIPHLIKFKQTNPELGNLISIISIEPLGEYDQPLVQSAHAQNITLFDYQQVQKFGEIAGNQPCPPSPDTLYTISFTSGTTGANPKGVLLTQRIAMSGIVFGLCHLPVQTRMKSFCFLPLAHIFERQTTACSLSRGCCIGMPQYGGSPLTLVEDLKLWKPNYMSNVPRVYTKFEAALKSATIDNPSAFKQKVFGHVIESKENAQAQHDGATGANFLYDHLFISKLRAALGFDNMNFVITGSAPISPSTMKFLKAALACGFAQGYGLTESFAGFALSPQWQAVPGSSGPTAVTVEMRVRELPEMGHFLQNDDGSLRGELQLRGPQIFNTYYKNPEETAKAVDEEGWFSTGDVAKIDKDGRLHIIDRVKNFFKLAQGEYVTPEKVENIYLSNNSILTQAYAHGDSLRNFLIGVIGVTKEGITDFLLAQGVNPGDLKSDADILLVANKPEHRKTLLAHLNKNVDGKLQGFEKFHNLEIQFEPLTLERGLITPTVKLKRPACKAFFKEVLDQRYDEGSLIRGNKL</sequence>
<name>A0A642UZX5_DIURU</name>
<gene>
    <name evidence="4" type="ORF">DIURU_000027</name>
</gene>
<evidence type="ECO:0000313" key="5">
    <source>
        <dbReference type="Proteomes" id="UP000449547"/>
    </source>
</evidence>
<dbReference type="SUPFAM" id="SSF56801">
    <property type="entry name" value="Acetyl-CoA synthetase-like"/>
    <property type="match status" value="1"/>
</dbReference>
<dbReference type="OrthoDB" id="1700726at2759"/>
<evidence type="ECO:0000259" key="3">
    <source>
        <dbReference type="Pfam" id="PF00501"/>
    </source>
</evidence>
<keyword evidence="1" id="KW-0547">Nucleotide-binding</keyword>
<reference evidence="4 5" key="1">
    <citation type="submission" date="2019-07" db="EMBL/GenBank/DDBJ databases">
        <title>Genome assembly of two rare yeast pathogens: Diutina rugosa and Trichomonascus ciferrii.</title>
        <authorList>
            <person name="Mixao V."/>
            <person name="Saus E."/>
            <person name="Hansen A."/>
            <person name="Lass-Flor C."/>
            <person name="Gabaldon T."/>
        </authorList>
    </citation>
    <scope>NUCLEOTIDE SEQUENCE [LARGE SCALE GENOMIC DNA]</scope>
    <source>
        <strain evidence="4 5">CBS 613</strain>
    </source>
</reference>
<proteinExistence type="predicted"/>
<dbReference type="InterPro" id="IPR000873">
    <property type="entry name" value="AMP-dep_synth/lig_dom"/>
</dbReference>
<keyword evidence="5" id="KW-1185">Reference proteome</keyword>
<evidence type="ECO:0000313" key="4">
    <source>
        <dbReference type="EMBL" id="KAA8908714.1"/>
    </source>
</evidence>
<dbReference type="VEuPathDB" id="FungiDB:DIURU_000027"/>
<dbReference type="GO" id="GO:0004467">
    <property type="term" value="F:long-chain fatty acid-CoA ligase activity"/>
    <property type="evidence" value="ECO:0007669"/>
    <property type="project" value="TreeGrafter"/>
</dbReference>
<comment type="caution">
    <text evidence="4">The sequence shown here is derived from an EMBL/GenBank/DDBJ whole genome shotgun (WGS) entry which is preliminary data.</text>
</comment>
<organism evidence="4 5">
    <name type="scientific">Diutina rugosa</name>
    <name type="common">Yeast</name>
    <name type="synonym">Candida rugosa</name>
    <dbReference type="NCBI Taxonomy" id="5481"/>
    <lineage>
        <taxon>Eukaryota</taxon>
        <taxon>Fungi</taxon>
        <taxon>Dikarya</taxon>
        <taxon>Ascomycota</taxon>
        <taxon>Saccharomycotina</taxon>
        <taxon>Pichiomycetes</taxon>
        <taxon>Debaryomycetaceae</taxon>
        <taxon>Diutina</taxon>
    </lineage>
</organism>
<dbReference type="GeneID" id="54778680"/>
<dbReference type="GO" id="GO:0005524">
    <property type="term" value="F:ATP binding"/>
    <property type="evidence" value="ECO:0007669"/>
    <property type="project" value="UniProtKB-KW"/>
</dbReference>
<dbReference type="GO" id="GO:0005783">
    <property type="term" value="C:endoplasmic reticulum"/>
    <property type="evidence" value="ECO:0007669"/>
    <property type="project" value="TreeGrafter"/>
</dbReference>
<dbReference type="InterPro" id="IPR042099">
    <property type="entry name" value="ANL_N_sf"/>
</dbReference>
<accession>A0A642UZX5</accession>
<dbReference type="RefSeq" id="XP_034015142.1">
    <property type="nucleotide sequence ID" value="XM_034155379.1"/>
</dbReference>
<dbReference type="Pfam" id="PF00501">
    <property type="entry name" value="AMP-binding"/>
    <property type="match status" value="1"/>
</dbReference>
<dbReference type="PANTHER" id="PTHR43272:SF33">
    <property type="entry name" value="AMP-BINDING DOMAIN-CONTAINING PROTEIN-RELATED"/>
    <property type="match status" value="1"/>
</dbReference>